<accession>A0A8J3RKL3</accession>
<dbReference type="AlphaFoldDB" id="A0A8J3RKL3"/>
<dbReference type="EMBL" id="BOOH01000016">
    <property type="protein sequence ID" value="GIH75537.1"/>
    <property type="molecule type" value="Genomic_DNA"/>
</dbReference>
<sequence length="140" mass="15559">MVGVSMADPYRVHPFGRHMLEQAGEGGVTEVQEHPEPVVLDEVTAARLTGRRPRPTGSQHGDLHDCDFTDRPFIWLWRRNTSNLTPLVPRQVVSQCRVVGSGIASVRAHLVQHLGGEHNELLGFHHVLHDVVGNDLREAS</sequence>
<proteinExistence type="predicted"/>
<organism evidence="1 2">
    <name type="scientific">Planobispora longispora</name>
    <dbReference type="NCBI Taxonomy" id="28887"/>
    <lineage>
        <taxon>Bacteria</taxon>
        <taxon>Bacillati</taxon>
        <taxon>Actinomycetota</taxon>
        <taxon>Actinomycetes</taxon>
        <taxon>Streptosporangiales</taxon>
        <taxon>Streptosporangiaceae</taxon>
        <taxon>Planobispora</taxon>
    </lineage>
</organism>
<protein>
    <submittedName>
        <fullName evidence="1">Uncharacterized protein</fullName>
    </submittedName>
</protein>
<evidence type="ECO:0000313" key="2">
    <source>
        <dbReference type="Proteomes" id="UP000616724"/>
    </source>
</evidence>
<dbReference type="Proteomes" id="UP000616724">
    <property type="component" value="Unassembled WGS sequence"/>
</dbReference>
<gene>
    <name evidence="1" type="ORF">Plo01_19660</name>
</gene>
<keyword evidence="2" id="KW-1185">Reference proteome</keyword>
<comment type="caution">
    <text evidence="1">The sequence shown here is derived from an EMBL/GenBank/DDBJ whole genome shotgun (WGS) entry which is preliminary data.</text>
</comment>
<reference evidence="1 2" key="1">
    <citation type="submission" date="2021-01" db="EMBL/GenBank/DDBJ databases">
        <title>Whole genome shotgun sequence of Planobispora longispora NBRC 13918.</title>
        <authorList>
            <person name="Komaki H."/>
            <person name="Tamura T."/>
        </authorList>
    </citation>
    <scope>NUCLEOTIDE SEQUENCE [LARGE SCALE GENOMIC DNA]</scope>
    <source>
        <strain evidence="1 2">NBRC 13918</strain>
    </source>
</reference>
<evidence type="ECO:0000313" key="1">
    <source>
        <dbReference type="EMBL" id="GIH75537.1"/>
    </source>
</evidence>
<name>A0A8J3RKL3_9ACTN</name>